<dbReference type="EMBL" id="MG029518">
    <property type="protein sequence ID" value="AUM58299.1"/>
    <property type="molecule type" value="Genomic_DNA"/>
</dbReference>
<keyword evidence="3" id="KW-1185">Reference proteome</keyword>
<dbReference type="PANTHER" id="PTHR30231">
    <property type="entry name" value="DNA POLYMERASE III SUBUNIT EPSILON"/>
    <property type="match status" value="1"/>
</dbReference>
<evidence type="ECO:0000259" key="1">
    <source>
        <dbReference type="PROSITE" id="PS50172"/>
    </source>
</evidence>
<dbReference type="RefSeq" id="YP_010083841.1">
    <property type="nucleotide sequence ID" value="NC_055049.1"/>
</dbReference>
<dbReference type="GeneID" id="65072878"/>
<dbReference type="PANTHER" id="PTHR30231:SF42">
    <property type="entry name" value="EXONUCLEASE"/>
    <property type="match status" value="1"/>
</dbReference>
<dbReference type="Gene3D" id="3.30.420.10">
    <property type="entry name" value="Ribonuclease H-like superfamily/Ribonuclease H"/>
    <property type="match status" value="1"/>
</dbReference>
<dbReference type="Pfam" id="PF00929">
    <property type="entry name" value="RNase_T"/>
    <property type="match status" value="1"/>
</dbReference>
<dbReference type="InterPro" id="IPR036420">
    <property type="entry name" value="BRCT_dom_sf"/>
</dbReference>
<dbReference type="SUPFAM" id="SSF52113">
    <property type="entry name" value="BRCT domain"/>
    <property type="match status" value="1"/>
</dbReference>
<dbReference type="InterPro" id="IPR001357">
    <property type="entry name" value="BRCT_dom"/>
</dbReference>
<dbReference type="Proteomes" id="UP000240217">
    <property type="component" value="Segment"/>
</dbReference>
<dbReference type="CDD" id="cd17748">
    <property type="entry name" value="BRCT_DNA_ligase_like"/>
    <property type="match status" value="1"/>
</dbReference>
<organism evidence="2 3">
    <name type="scientific">Staphylococcus phage phiSa2wa_st121mssa</name>
    <dbReference type="NCBI Taxonomy" id="2060948"/>
    <lineage>
        <taxon>Viruses</taxon>
        <taxon>Duplodnaviria</taxon>
        <taxon>Heunggongvirae</taxon>
        <taxon>Uroviricota</taxon>
        <taxon>Caudoviricetes</taxon>
        <taxon>Triavirus</taxon>
        <taxon>Triavirus st121mssa</taxon>
    </lineage>
</organism>
<protein>
    <recommendedName>
        <fullName evidence="1">BRCT domain-containing protein</fullName>
    </recommendedName>
</protein>
<reference evidence="3" key="1">
    <citation type="submission" date="2017-10" db="EMBL/GenBank/DDBJ databases">
        <title>Characterization of PVL bacteriophage from community-associated Staphylococcus aureus in Western Australia.</title>
        <authorList>
            <person name="O'Brien F.G."/>
            <person name="Baines S.L."/>
            <person name="Howden B.P."/>
            <person name="Coombs G.W."/>
        </authorList>
    </citation>
    <scope>NUCLEOTIDE SEQUENCE [LARGE SCALE GENOMIC DNA]</scope>
</reference>
<dbReference type="KEGG" id="vg:65072878"/>
<name>A0A2I6PEZ7_9CAUD</name>
<dbReference type="Gene3D" id="3.40.50.10190">
    <property type="entry name" value="BRCT domain"/>
    <property type="match status" value="1"/>
</dbReference>
<accession>A0A2I6PEZ7</accession>
<dbReference type="InterPro" id="IPR013520">
    <property type="entry name" value="Ribonucl_H"/>
</dbReference>
<evidence type="ECO:0000313" key="2">
    <source>
        <dbReference type="EMBL" id="AUM58299.1"/>
    </source>
</evidence>
<evidence type="ECO:0000313" key="3">
    <source>
        <dbReference type="Proteomes" id="UP000240217"/>
    </source>
</evidence>
<dbReference type="SUPFAM" id="SSF53098">
    <property type="entry name" value="Ribonuclease H-like"/>
    <property type="match status" value="1"/>
</dbReference>
<dbReference type="InterPro" id="IPR036397">
    <property type="entry name" value="RNaseH_sf"/>
</dbReference>
<sequence>MQMKKYDIAVLDFETMNEHMNSPCEVAVSLIKDLSIVKVYSSYINPPNNRYNLKNAKIHKIPEDVILKAPKYPDIYQEILYLLKESHLIIAHNALFDISVLKNTNNYYDLPVPNFMYVDSINIFRSFHAISSFKLENLCSLYDIDKEKLHSAKFDVLALSKMLISLAKNNQHYSVLKLIHYMPKQYIRFSKYSNSPTKLFDSGFQKIHMKISEINKIEVESVIPILKDKNVVFTGNFDTEKQDLMILTRKKGAYIRSDVTAKTDILVEGVQDDKYKDVNGLVSKQRKAREYVGNGAKIQFLNEEDLINLIKE</sequence>
<dbReference type="SMART" id="SM00479">
    <property type="entry name" value="EXOIII"/>
    <property type="match status" value="1"/>
</dbReference>
<dbReference type="PROSITE" id="PS50172">
    <property type="entry name" value="BRCT"/>
    <property type="match status" value="1"/>
</dbReference>
<dbReference type="InterPro" id="IPR012337">
    <property type="entry name" value="RNaseH-like_sf"/>
</dbReference>
<dbReference type="GO" id="GO:0003676">
    <property type="term" value="F:nucleic acid binding"/>
    <property type="evidence" value="ECO:0007669"/>
    <property type="project" value="InterPro"/>
</dbReference>
<proteinExistence type="predicted"/>
<feature type="domain" description="BRCT" evidence="1">
    <location>
        <begin position="221"/>
        <end position="312"/>
    </location>
</feature>
<dbReference type="GO" id="GO:0008408">
    <property type="term" value="F:3'-5' exonuclease activity"/>
    <property type="evidence" value="ECO:0007669"/>
    <property type="project" value="TreeGrafter"/>
</dbReference>